<feature type="domain" description="PhoD-like phosphatase metallophosphatase" evidence="2">
    <location>
        <begin position="148"/>
        <end position="552"/>
    </location>
</feature>
<accession>A0AAF0CML4</accession>
<evidence type="ECO:0000256" key="1">
    <source>
        <dbReference type="SAM" id="MobiDB-lite"/>
    </source>
</evidence>
<protein>
    <submittedName>
        <fullName evidence="4">Alkaline phosphatase D family protein</fullName>
    </submittedName>
</protein>
<dbReference type="PANTHER" id="PTHR43606">
    <property type="entry name" value="PHOSPHATASE, PUTATIVE (AFU_ORTHOLOGUE AFUA_6G08710)-RELATED"/>
    <property type="match status" value="1"/>
</dbReference>
<reference evidence="4" key="1">
    <citation type="submission" date="2023-03" db="EMBL/GenBank/DDBJ databases">
        <title>Lomoglobus Profundus gen. nov., sp. nov., a novel member of the phylum Verrucomicrobia, isolated from deep-marine sediment of South China Sea.</title>
        <authorList>
            <person name="Ahmad T."/>
            <person name="Ishaq S.E."/>
            <person name="Wang F."/>
        </authorList>
    </citation>
    <scope>NUCLEOTIDE SEQUENCE</scope>
    <source>
        <strain evidence="4">LMO-M01</strain>
    </source>
</reference>
<dbReference type="InterPro" id="IPR038607">
    <property type="entry name" value="PhoD-like_sf"/>
</dbReference>
<evidence type="ECO:0000259" key="2">
    <source>
        <dbReference type="Pfam" id="PF09423"/>
    </source>
</evidence>
<dbReference type="SUPFAM" id="SSF56300">
    <property type="entry name" value="Metallo-dependent phosphatases"/>
    <property type="match status" value="1"/>
</dbReference>
<evidence type="ECO:0000313" key="5">
    <source>
        <dbReference type="Proteomes" id="UP001218638"/>
    </source>
</evidence>
<feature type="domain" description="Phospholipase D N-terminal" evidence="3">
    <location>
        <begin position="45"/>
        <end position="136"/>
    </location>
</feature>
<dbReference type="PANTHER" id="PTHR43606:SF2">
    <property type="entry name" value="ALKALINE PHOSPHATASE FAMILY PROTEIN (AFU_ORTHOLOGUE AFUA_5G03860)"/>
    <property type="match status" value="1"/>
</dbReference>
<dbReference type="KEGG" id="slom:PXH66_13965"/>
<name>A0AAF0CML4_9BACT</name>
<dbReference type="AlphaFoldDB" id="A0AAF0CML4"/>
<dbReference type="CDD" id="cd07389">
    <property type="entry name" value="MPP_PhoD"/>
    <property type="match status" value="1"/>
</dbReference>
<feature type="region of interest" description="Disordered" evidence="1">
    <location>
        <begin position="668"/>
        <end position="692"/>
    </location>
</feature>
<dbReference type="Pfam" id="PF16655">
    <property type="entry name" value="PhoD_N"/>
    <property type="match status" value="1"/>
</dbReference>
<dbReference type="Proteomes" id="UP001218638">
    <property type="component" value="Chromosome"/>
</dbReference>
<evidence type="ECO:0000259" key="3">
    <source>
        <dbReference type="Pfam" id="PF16655"/>
    </source>
</evidence>
<organism evidence="4 5">
    <name type="scientific">Synoicihabitans lomoniglobus</name>
    <dbReference type="NCBI Taxonomy" id="2909285"/>
    <lineage>
        <taxon>Bacteria</taxon>
        <taxon>Pseudomonadati</taxon>
        <taxon>Verrucomicrobiota</taxon>
        <taxon>Opitutia</taxon>
        <taxon>Opitutales</taxon>
        <taxon>Opitutaceae</taxon>
        <taxon>Synoicihabitans</taxon>
    </lineage>
</organism>
<keyword evidence="5" id="KW-1185">Reference proteome</keyword>
<dbReference type="RefSeq" id="WP_330929181.1">
    <property type="nucleotide sequence ID" value="NZ_CP119075.1"/>
</dbReference>
<dbReference type="InterPro" id="IPR032093">
    <property type="entry name" value="PhoD_N"/>
</dbReference>
<dbReference type="Pfam" id="PF09423">
    <property type="entry name" value="PhoD"/>
    <property type="match status" value="1"/>
</dbReference>
<sequence>MHRRQFLQRFLQGAGCFAVSAAMPGSPRLWAATGKHAAGRFHFPQGLASGDPTPDSIMLWTRVESLTGETEPIPLVLQVATDDTFRRVVAERTVLATLGSDHTVRVFVDQLQSDTRYYYRFRAGADVTDLLGRTRTAPTATADRPVNLGFASCQSYEGGYYHAWRTLLNEDLAATEADQLDFVLHLGDFIYEALGYGETRKIESLPSGGGTPPEWAGGVYAVTLEDYRFLYKTYLRDPDLRAARARWPFINTWDDHEFSDDCWQSVSTYTNQPLAEQRRKVAANQAWFEFIPAVLSDHSGSAGISNQAHDFKPASVQNAPLSGRVDDHGLDQETNNLKALATLSIYRSFRYGQHVELVVTDTRSHRSAHPVPAELNQQISGSARYVTPWEIIKIFDAGRTFNGGNPPAEIPLGPDKRIPNVNRHAPAGTMLGAAQKAWFKSTLKASDATWKIWGNSLPLQPLRLDFHHLDPAKGAELAFTTDCWDGYPSERAELLQFVADENIPNLISLTGDHHAHFAGSIAPDFDADAPHWVGAEFAVAGISSQSVFEGVLGYTKPDSPLRPLTTFDARPFGRPEAQTDNLNTSFLWGTAAAMTAAQTGDLGKALSARNPRQNRHLAYCDTHAYGVARVRIAADRIHVEHIGIEPPHRDRGEKGALIQRRARFELPAWPGDQPAPKLSAPSFEGELPFPLA</sequence>
<dbReference type="Gene3D" id="3.60.21.70">
    <property type="entry name" value="PhoD-like phosphatase"/>
    <property type="match status" value="1"/>
</dbReference>
<proteinExistence type="predicted"/>
<dbReference type="EMBL" id="CP119075">
    <property type="protein sequence ID" value="WED63441.1"/>
    <property type="molecule type" value="Genomic_DNA"/>
</dbReference>
<dbReference type="InterPro" id="IPR029052">
    <property type="entry name" value="Metallo-depent_PP-like"/>
</dbReference>
<dbReference type="InterPro" id="IPR018946">
    <property type="entry name" value="PhoD-like_MPP"/>
</dbReference>
<evidence type="ECO:0000313" key="4">
    <source>
        <dbReference type="EMBL" id="WED63441.1"/>
    </source>
</evidence>
<dbReference type="InterPro" id="IPR052900">
    <property type="entry name" value="Phospholipid_Metab_Enz"/>
</dbReference>
<gene>
    <name evidence="4" type="ORF">PXH66_13965</name>
</gene>
<dbReference type="Gene3D" id="2.60.40.380">
    <property type="entry name" value="Purple acid phosphatase-like, N-terminal"/>
    <property type="match status" value="1"/>
</dbReference>